<name>A0ABY6GE78_9BURK</name>
<evidence type="ECO:0000256" key="1">
    <source>
        <dbReference type="ARBA" id="ARBA00004651"/>
    </source>
</evidence>
<gene>
    <name evidence="8" type="ORF">M9799_08275</name>
</gene>
<evidence type="ECO:0000313" key="9">
    <source>
        <dbReference type="Proteomes" id="UP001162800"/>
    </source>
</evidence>
<dbReference type="InterPro" id="IPR017850">
    <property type="entry name" value="Alkaline_phosphatase_core_sf"/>
</dbReference>
<dbReference type="PANTHER" id="PTHR47371">
    <property type="entry name" value="LIPOTEICHOIC ACID SYNTHASE"/>
    <property type="match status" value="1"/>
</dbReference>
<dbReference type="InterPro" id="IPR050448">
    <property type="entry name" value="OpgB/LTA_synthase_biosynth"/>
</dbReference>
<dbReference type="EMBL" id="CP106881">
    <property type="protein sequence ID" value="UYG53196.1"/>
    <property type="molecule type" value="Genomic_DNA"/>
</dbReference>
<evidence type="ECO:0000256" key="4">
    <source>
        <dbReference type="ARBA" id="ARBA00022989"/>
    </source>
</evidence>
<dbReference type="InterPro" id="IPR000917">
    <property type="entry name" value="Sulfatase_N"/>
</dbReference>
<dbReference type="RefSeq" id="WP_231042913.1">
    <property type="nucleotide sequence ID" value="NZ_CP106881.1"/>
</dbReference>
<feature type="transmembrane region" description="Helical" evidence="6">
    <location>
        <begin position="61"/>
        <end position="80"/>
    </location>
</feature>
<keyword evidence="9" id="KW-1185">Reference proteome</keyword>
<dbReference type="Gene3D" id="3.40.720.10">
    <property type="entry name" value="Alkaline Phosphatase, subunit A"/>
    <property type="match status" value="1"/>
</dbReference>
<dbReference type="PANTHER" id="PTHR47371:SF3">
    <property type="entry name" value="PHOSPHOGLYCEROL TRANSFERASE I"/>
    <property type="match status" value="1"/>
</dbReference>
<accession>A0ABY6GE78</accession>
<dbReference type="Pfam" id="PF00884">
    <property type="entry name" value="Sulfatase"/>
    <property type="match status" value="1"/>
</dbReference>
<evidence type="ECO:0000259" key="7">
    <source>
        <dbReference type="Pfam" id="PF00884"/>
    </source>
</evidence>
<dbReference type="CDD" id="cd16015">
    <property type="entry name" value="LTA_synthase"/>
    <property type="match status" value="1"/>
</dbReference>
<feature type="domain" description="Sulfatase N-terminal" evidence="7">
    <location>
        <begin position="217"/>
        <end position="480"/>
    </location>
</feature>
<comment type="subcellular location">
    <subcellularLocation>
        <location evidence="1">Cell membrane</location>
        <topology evidence="1">Multi-pass membrane protein</topology>
    </subcellularLocation>
</comment>
<feature type="transmembrane region" description="Helical" evidence="6">
    <location>
        <begin position="6"/>
        <end position="24"/>
    </location>
</feature>
<sequence>MPWTALAWPILTGLALSLALEPAVQPRPLPLWRRPLAATVIHVALWLLLFCFELAVFHRPWFAMAIVLAFQLFVVLVNNAKFHSLREPFIFQDFEYFLDALKHPRLYLPFLGTARAVIAVAGFGVAFYGGLHFEPALSASLPLADFFGMVAALAVFAGALLWCGARRPLPVSFAPQEDLRALGLLASLWCYAREERRHHPLPAARPAAPAAESAALPHLVVVQSESFFDARRLFAGIRPEVLQTFDALQAAAVRQGRVEVAAWGANTVRTEFAFLSGLDASALGVHRFNPYRKLARQGVPTLAGLLRQQGYRTVCVHPYHASFYTRHEVYPLMGFDEFIDIEHFRDVEKTGPYVGDAALAEKVCALLQQQASDQPLFVFVISMENHGPLHLEKVSPGDEERLYSAPPPAGCDDLTIYLRHLANADRMAGMLRDQLQSMARPGWLCWYGDHVPIMPRVYSALSEPDGRTDWFLWRNGDVPGSGERVDLRIEDLSDLVLEEMGLKSPSV</sequence>
<proteinExistence type="predicted"/>
<keyword evidence="3 6" id="KW-0812">Transmembrane</keyword>
<feature type="transmembrane region" description="Helical" evidence="6">
    <location>
        <begin position="143"/>
        <end position="163"/>
    </location>
</feature>
<evidence type="ECO:0000313" key="8">
    <source>
        <dbReference type="EMBL" id="UYG53196.1"/>
    </source>
</evidence>
<protein>
    <submittedName>
        <fullName evidence="8">LTA synthase family protein</fullName>
    </submittedName>
</protein>
<keyword evidence="2" id="KW-1003">Cell membrane</keyword>
<dbReference type="Proteomes" id="UP001162800">
    <property type="component" value="Chromosome"/>
</dbReference>
<evidence type="ECO:0000256" key="3">
    <source>
        <dbReference type="ARBA" id="ARBA00022692"/>
    </source>
</evidence>
<organism evidence="8 9">
    <name type="scientific">Comamonas endophytica</name>
    <dbReference type="NCBI Taxonomy" id="2949090"/>
    <lineage>
        <taxon>Bacteria</taxon>
        <taxon>Pseudomonadati</taxon>
        <taxon>Pseudomonadota</taxon>
        <taxon>Betaproteobacteria</taxon>
        <taxon>Burkholderiales</taxon>
        <taxon>Comamonadaceae</taxon>
        <taxon>Comamonas</taxon>
    </lineage>
</organism>
<evidence type="ECO:0000256" key="5">
    <source>
        <dbReference type="ARBA" id="ARBA00023136"/>
    </source>
</evidence>
<dbReference type="SUPFAM" id="SSF53649">
    <property type="entry name" value="Alkaline phosphatase-like"/>
    <property type="match status" value="1"/>
</dbReference>
<evidence type="ECO:0000256" key="2">
    <source>
        <dbReference type="ARBA" id="ARBA00022475"/>
    </source>
</evidence>
<feature type="transmembrane region" description="Helical" evidence="6">
    <location>
        <begin position="106"/>
        <end position="131"/>
    </location>
</feature>
<keyword evidence="5 6" id="KW-0472">Membrane</keyword>
<feature type="transmembrane region" description="Helical" evidence="6">
    <location>
        <begin position="36"/>
        <end position="55"/>
    </location>
</feature>
<reference evidence="8" key="1">
    <citation type="submission" date="2022-09" db="EMBL/GenBank/DDBJ databases">
        <title>The complete genome of Acidovorax sp. 5MLIR.</title>
        <authorList>
            <person name="Liu L."/>
            <person name="Yue J."/>
            <person name="Yang F."/>
            <person name="Yuan J."/>
            <person name="Li L."/>
        </authorList>
    </citation>
    <scope>NUCLEOTIDE SEQUENCE</scope>
    <source>
        <strain evidence="8">5MLIR</strain>
    </source>
</reference>
<evidence type="ECO:0000256" key="6">
    <source>
        <dbReference type="SAM" id="Phobius"/>
    </source>
</evidence>
<keyword evidence="4 6" id="KW-1133">Transmembrane helix</keyword>